<gene>
    <name evidence="2" type="ORF">L3049_06580</name>
</gene>
<proteinExistence type="predicted"/>
<name>A0ABT5VQH1_9BACT</name>
<evidence type="ECO:0000313" key="3">
    <source>
        <dbReference type="Proteomes" id="UP001528920"/>
    </source>
</evidence>
<organism evidence="2 3">
    <name type="scientific">Paralabilibaculum antarcticum</name>
    <dbReference type="NCBI Taxonomy" id="2912572"/>
    <lineage>
        <taxon>Bacteria</taxon>
        <taxon>Pseudomonadati</taxon>
        <taxon>Bacteroidota</taxon>
        <taxon>Bacteroidia</taxon>
        <taxon>Marinilabiliales</taxon>
        <taxon>Marinifilaceae</taxon>
        <taxon>Paralabilibaculum</taxon>
    </lineage>
</organism>
<feature type="signal peptide" evidence="1">
    <location>
        <begin position="1"/>
        <end position="23"/>
    </location>
</feature>
<comment type="caution">
    <text evidence="2">The sequence shown here is derived from an EMBL/GenBank/DDBJ whole genome shotgun (WGS) entry which is preliminary data.</text>
</comment>
<keyword evidence="1" id="KW-0732">Signal</keyword>
<evidence type="ECO:0000313" key="2">
    <source>
        <dbReference type="EMBL" id="MDE5417668.1"/>
    </source>
</evidence>
<evidence type="ECO:0008006" key="4">
    <source>
        <dbReference type="Google" id="ProtNLM"/>
    </source>
</evidence>
<dbReference type="PROSITE" id="PS51257">
    <property type="entry name" value="PROKAR_LIPOPROTEIN"/>
    <property type="match status" value="1"/>
</dbReference>
<feature type="chain" id="PRO_5046822674" description="Calx-beta domain-containing protein" evidence="1">
    <location>
        <begin position="24"/>
        <end position="275"/>
    </location>
</feature>
<evidence type="ECO:0000256" key="1">
    <source>
        <dbReference type="SAM" id="SignalP"/>
    </source>
</evidence>
<dbReference type="RefSeq" id="WP_275109008.1">
    <property type="nucleotide sequence ID" value="NZ_JAKJSC010000001.1"/>
</dbReference>
<keyword evidence="3" id="KW-1185">Reference proteome</keyword>
<dbReference type="Proteomes" id="UP001528920">
    <property type="component" value="Unassembled WGS sequence"/>
</dbReference>
<dbReference type="EMBL" id="JAKJSC010000001">
    <property type="protein sequence ID" value="MDE5417668.1"/>
    <property type="molecule type" value="Genomic_DNA"/>
</dbReference>
<protein>
    <recommendedName>
        <fullName evidence="4">Calx-beta domain-containing protein</fullName>
    </recommendedName>
</protein>
<sequence length="275" mass="30346">MRKSLIYNILGAFFMLIALSSCYDQDVEAPQSTDTYPIATFTTDFSGTEIMEGETIDYTITLDRMLDHDITFTVQATGDADDHDFSFEPVTIPAYTKTGQISVAFTADNLPEDGEALNLEFGIFDLATEYTINPQTVYPNLDLTVVNKNVAGGLTVSFEWDNHDDDWDLMIIDEAVTAEWSGWAGATGANPEITVLTDDQPDGVYYAELDPYSVDTEMINFTIRIGFADQTNQFFTAAFDDSLAGTYPTGSGYRFVKIVKSGSDYTCTLVPEFGS</sequence>
<reference evidence="2 3" key="1">
    <citation type="submission" date="2022-01" db="EMBL/GenBank/DDBJ databases">
        <title>Labilibaculum sp. nov, a marine bacterium isolated from Antarctica.</title>
        <authorList>
            <person name="Dai W."/>
        </authorList>
    </citation>
    <scope>NUCLEOTIDE SEQUENCE [LARGE SCALE GENOMIC DNA]</scope>
    <source>
        <strain evidence="2 3">DW002</strain>
    </source>
</reference>
<accession>A0ABT5VQH1</accession>